<name>E1WW42_BACF6</name>
<evidence type="ECO:0000313" key="1">
    <source>
        <dbReference type="EMBL" id="CBW22607.1"/>
    </source>
</evidence>
<accession>E1WW42</accession>
<reference evidence="1 2" key="1">
    <citation type="journal article" date="2010" name="Microbiology">
        <title>Twenty-eight divergent polysaccharide loci specifying within- and amongst-strain capsule diversity in three strains of Bacteroides fragilis.</title>
        <authorList>
            <person name="Patrick S."/>
            <person name="Blakely G.W."/>
            <person name="Houston S."/>
            <person name="Moore J."/>
            <person name="Abratt V.R."/>
            <person name="Bertalan M."/>
            <person name="Cerdeno-Tarraga A.M."/>
            <person name="Quail M.A."/>
            <person name="Corton N."/>
            <person name="Corton C."/>
            <person name="Bignell A."/>
            <person name="Barron A."/>
            <person name="Clark L."/>
            <person name="Bentley S.D."/>
            <person name="Parkhill J."/>
        </authorList>
    </citation>
    <scope>NUCLEOTIDE SEQUENCE [LARGE SCALE GENOMIC DNA]</scope>
    <source>
        <strain evidence="1 2">638R</strain>
    </source>
</reference>
<sequence length="48" mass="5515">MYISSAGQIMPNDSHLYTWVEQEGNGRPMMAESVVEDVPEWGAEWRTE</sequence>
<organism evidence="1 2">
    <name type="scientific">Bacteroides fragilis (strain 638R)</name>
    <dbReference type="NCBI Taxonomy" id="862962"/>
    <lineage>
        <taxon>Bacteria</taxon>
        <taxon>Pseudomonadati</taxon>
        <taxon>Bacteroidota</taxon>
        <taxon>Bacteroidia</taxon>
        <taxon>Bacteroidales</taxon>
        <taxon>Bacteroidaceae</taxon>
        <taxon>Bacteroides</taxon>
    </lineage>
</organism>
<gene>
    <name evidence="1" type="ordered locus">BF638R_2088</name>
</gene>
<proteinExistence type="predicted"/>
<evidence type="ECO:0000313" key="2">
    <source>
        <dbReference type="Proteomes" id="UP000008560"/>
    </source>
</evidence>
<dbReference type="HOGENOM" id="CLU_3149404_0_0_10"/>
<dbReference type="Proteomes" id="UP000008560">
    <property type="component" value="Chromosome"/>
</dbReference>
<dbReference type="EMBL" id="FQ312004">
    <property type="protein sequence ID" value="CBW22607.1"/>
    <property type="molecule type" value="Genomic_DNA"/>
</dbReference>
<protein>
    <submittedName>
        <fullName evidence="1">Uncharacterized protein</fullName>
    </submittedName>
</protein>
<dbReference type="KEGG" id="bfg:BF638R_2088"/>
<dbReference type="AlphaFoldDB" id="E1WW42"/>
<dbReference type="PATRIC" id="fig|862962.3.peg.2116"/>